<sequence length="234" mass="27187">MCRLNTNVTDIRYIVKKFEEYYGGEEVSSSRSNTIHENHTSEACPSKRLRGILRKPMKRDLEGMENEKKGFLYFSCISSGYLERSISIREACQTHRQTLQEGPNKNQGEEVNLTQTNDEEETTLMVAISQEGIPGNISLEEKMCLRVLTSSEVWYLEKGASNHMMGEKSMFHKLDVKVTGRTQLKDGEQKLLNKVYHIHILKNNIISLRYPVEMDDYILRVFHNNNMLYLKSKR</sequence>
<organism evidence="1 2">
    <name type="scientific">Lactuca sativa</name>
    <name type="common">Garden lettuce</name>
    <dbReference type="NCBI Taxonomy" id="4236"/>
    <lineage>
        <taxon>Eukaryota</taxon>
        <taxon>Viridiplantae</taxon>
        <taxon>Streptophyta</taxon>
        <taxon>Embryophyta</taxon>
        <taxon>Tracheophyta</taxon>
        <taxon>Spermatophyta</taxon>
        <taxon>Magnoliopsida</taxon>
        <taxon>eudicotyledons</taxon>
        <taxon>Gunneridae</taxon>
        <taxon>Pentapetalae</taxon>
        <taxon>asterids</taxon>
        <taxon>campanulids</taxon>
        <taxon>Asterales</taxon>
        <taxon>Asteraceae</taxon>
        <taxon>Cichorioideae</taxon>
        <taxon>Cichorieae</taxon>
        <taxon>Lactucinae</taxon>
        <taxon>Lactuca</taxon>
    </lineage>
</organism>
<keyword evidence="2" id="KW-1185">Reference proteome</keyword>
<evidence type="ECO:0000313" key="1">
    <source>
        <dbReference type="EMBL" id="KAJ0205822.1"/>
    </source>
</evidence>
<dbReference type="Proteomes" id="UP000235145">
    <property type="component" value="Unassembled WGS sequence"/>
</dbReference>
<protein>
    <submittedName>
        <fullName evidence="1">Uncharacterized protein</fullName>
    </submittedName>
</protein>
<gene>
    <name evidence="1" type="ORF">LSAT_V11C500237350</name>
</gene>
<name>A0A9R1VET4_LACSA</name>
<dbReference type="EMBL" id="NBSK02000005">
    <property type="protein sequence ID" value="KAJ0205822.1"/>
    <property type="molecule type" value="Genomic_DNA"/>
</dbReference>
<evidence type="ECO:0000313" key="2">
    <source>
        <dbReference type="Proteomes" id="UP000235145"/>
    </source>
</evidence>
<proteinExistence type="predicted"/>
<comment type="caution">
    <text evidence="1">The sequence shown here is derived from an EMBL/GenBank/DDBJ whole genome shotgun (WGS) entry which is preliminary data.</text>
</comment>
<accession>A0A9R1VET4</accession>
<dbReference type="AlphaFoldDB" id="A0A9R1VET4"/>
<reference evidence="1 2" key="1">
    <citation type="journal article" date="2017" name="Nat. Commun.">
        <title>Genome assembly with in vitro proximity ligation data and whole-genome triplication in lettuce.</title>
        <authorList>
            <person name="Reyes-Chin-Wo S."/>
            <person name="Wang Z."/>
            <person name="Yang X."/>
            <person name="Kozik A."/>
            <person name="Arikit S."/>
            <person name="Song C."/>
            <person name="Xia L."/>
            <person name="Froenicke L."/>
            <person name="Lavelle D.O."/>
            <person name="Truco M.J."/>
            <person name="Xia R."/>
            <person name="Zhu S."/>
            <person name="Xu C."/>
            <person name="Xu H."/>
            <person name="Xu X."/>
            <person name="Cox K."/>
            <person name="Korf I."/>
            <person name="Meyers B.C."/>
            <person name="Michelmore R.W."/>
        </authorList>
    </citation>
    <scope>NUCLEOTIDE SEQUENCE [LARGE SCALE GENOMIC DNA]</scope>
    <source>
        <strain evidence="2">cv. Salinas</strain>
        <tissue evidence="1">Seedlings</tissue>
    </source>
</reference>